<evidence type="ECO:0000313" key="2">
    <source>
        <dbReference type="Proteomes" id="UP001501461"/>
    </source>
</evidence>
<dbReference type="PANTHER" id="PTHR48228:SF5">
    <property type="entry name" value="ALPHA-METHYLACYL-COA RACEMASE"/>
    <property type="match status" value="1"/>
</dbReference>
<accession>A0ABP5FGM9</accession>
<evidence type="ECO:0000313" key="1">
    <source>
        <dbReference type="EMBL" id="GAA2026247.1"/>
    </source>
</evidence>
<name>A0ABP5FGM9_9MICC</name>
<dbReference type="Proteomes" id="UP001501461">
    <property type="component" value="Unassembled WGS sequence"/>
</dbReference>
<dbReference type="InterPro" id="IPR023606">
    <property type="entry name" value="CoA-Trfase_III_dom_1_sf"/>
</dbReference>
<dbReference type="InterPro" id="IPR003673">
    <property type="entry name" value="CoA-Trfase_fam_III"/>
</dbReference>
<organism evidence="1 2">
    <name type="scientific">Yaniella flava</name>
    <dbReference type="NCBI Taxonomy" id="287930"/>
    <lineage>
        <taxon>Bacteria</taxon>
        <taxon>Bacillati</taxon>
        <taxon>Actinomycetota</taxon>
        <taxon>Actinomycetes</taxon>
        <taxon>Micrococcales</taxon>
        <taxon>Micrococcaceae</taxon>
        <taxon>Yaniella</taxon>
    </lineage>
</organism>
<reference evidence="2" key="1">
    <citation type="journal article" date="2019" name="Int. J. Syst. Evol. Microbiol.">
        <title>The Global Catalogue of Microorganisms (GCM) 10K type strain sequencing project: providing services to taxonomists for standard genome sequencing and annotation.</title>
        <authorList>
            <consortium name="The Broad Institute Genomics Platform"/>
            <consortium name="The Broad Institute Genome Sequencing Center for Infectious Disease"/>
            <person name="Wu L."/>
            <person name="Ma J."/>
        </authorList>
    </citation>
    <scope>NUCLEOTIDE SEQUENCE [LARGE SCALE GENOMIC DNA]</scope>
    <source>
        <strain evidence="2">JCM 13595</strain>
    </source>
</reference>
<dbReference type="SUPFAM" id="SSF89796">
    <property type="entry name" value="CoA-transferase family III (CaiB/BaiF)"/>
    <property type="match status" value="1"/>
</dbReference>
<dbReference type="InterPro" id="IPR050509">
    <property type="entry name" value="CoA-transferase_III"/>
</dbReference>
<dbReference type="Pfam" id="PF02515">
    <property type="entry name" value="CoA_transf_3"/>
    <property type="match status" value="1"/>
</dbReference>
<dbReference type="EMBL" id="BAAAMN010000005">
    <property type="protein sequence ID" value="GAA2026247.1"/>
    <property type="molecule type" value="Genomic_DNA"/>
</dbReference>
<comment type="caution">
    <text evidence="1">The sequence shown here is derived from an EMBL/GenBank/DDBJ whole genome shotgun (WGS) entry which is preliminary data.</text>
</comment>
<keyword evidence="2" id="KW-1185">Reference proteome</keyword>
<dbReference type="Gene3D" id="3.30.1540.10">
    <property type="entry name" value="formyl-coa transferase, domain 3"/>
    <property type="match status" value="1"/>
</dbReference>
<dbReference type="InterPro" id="IPR044855">
    <property type="entry name" value="CoA-Trfase_III_dom3_sf"/>
</dbReference>
<protein>
    <submittedName>
        <fullName evidence="1">CaiB/BaiF CoA-transferase family protein</fullName>
    </submittedName>
</protein>
<sequence>MTTQGPLAGIRVLELAGLGPAPYAASVLAEMGAEVLRVDRPGGSGLGVTDADSLNRSRENLVLNMKHPQAAGTFLELVAASDVVIDPYRPGVADRLGIGPQACRDANPKIVYAQMTGWGQTGPLAQRAGHDINYLGLTGALHASGGADKPRQPFNIGADFGGGAMFLLTGVLSALVARSTTGQGQVVDVAMVDGASSLSNMIYGLHAQGFWKDAREANLLDGGAPFYDTYECQDGKFVSVGALEPQFFATLLTELGLEFDQQDEMAWPAMRAAFTEAFLTKTRDEWAEIFEDQDACVYPVLSLAEAPHHRHMQARAVFEPYENGHQPRSAPVFSDTPLKPIGEEAAPGANTVAVLQRLGFESEAIDELLRDGVVVQA</sequence>
<dbReference type="PANTHER" id="PTHR48228">
    <property type="entry name" value="SUCCINYL-COA--D-CITRAMALATE COA-TRANSFERASE"/>
    <property type="match status" value="1"/>
</dbReference>
<proteinExistence type="predicted"/>
<gene>
    <name evidence="1" type="ORF">GCM10009720_02360</name>
</gene>
<dbReference type="Gene3D" id="3.40.50.10540">
    <property type="entry name" value="Crotonobetainyl-coa:carnitine coa-transferase, domain 1"/>
    <property type="match status" value="1"/>
</dbReference>
<dbReference type="RefSeq" id="WP_343955769.1">
    <property type="nucleotide sequence ID" value="NZ_BAAAMN010000005.1"/>
</dbReference>